<gene>
    <name evidence="8" type="ORF">CLO192961_LOCUS315657</name>
</gene>
<dbReference type="InterPro" id="IPR001138">
    <property type="entry name" value="Zn2Cys6_DnaBD"/>
</dbReference>
<keyword evidence="4" id="KW-0804">Transcription</keyword>
<organism evidence="8 9">
    <name type="scientific">Bionectria ochroleuca</name>
    <name type="common">Gliocladium roseum</name>
    <dbReference type="NCBI Taxonomy" id="29856"/>
    <lineage>
        <taxon>Eukaryota</taxon>
        <taxon>Fungi</taxon>
        <taxon>Dikarya</taxon>
        <taxon>Ascomycota</taxon>
        <taxon>Pezizomycotina</taxon>
        <taxon>Sordariomycetes</taxon>
        <taxon>Hypocreomycetidae</taxon>
        <taxon>Hypocreales</taxon>
        <taxon>Bionectriaceae</taxon>
        <taxon>Clonostachys</taxon>
    </lineage>
</organism>
<comment type="subcellular location">
    <subcellularLocation>
        <location evidence="1">Nucleus</location>
    </subcellularLocation>
</comment>
<keyword evidence="3" id="KW-0805">Transcription regulation</keyword>
<dbReference type="CDD" id="cd12148">
    <property type="entry name" value="fungal_TF_MHR"/>
    <property type="match status" value="1"/>
</dbReference>
<evidence type="ECO:0000256" key="5">
    <source>
        <dbReference type="ARBA" id="ARBA00023242"/>
    </source>
</evidence>
<evidence type="ECO:0000259" key="7">
    <source>
        <dbReference type="PROSITE" id="PS50048"/>
    </source>
</evidence>
<dbReference type="InterPro" id="IPR050815">
    <property type="entry name" value="TF_fung"/>
</dbReference>
<keyword evidence="5" id="KW-0539">Nucleus</keyword>
<evidence type="ECO:0000256" key="4">
    <source>
        <dbReference type="ARBA" id="ARBA00023163"/>
    </source>
</evidence>
<dbReference type="Proteomes" id="UP000766486">
    <property type="component" value="Unassembled WGS sequence"/>
</dbReference>
<dbReference type="Pfam" id="PF04082">
    <property type="entry name" value="Fungal_trans"/>
    <property type="match status" value="1"/>
</dbReference>
<dbReference type="PROSITE" id="PS00463">
    <property type="entry name" value="ZN2_CY6_FUNGAL_1"/>
    <property type="match status" value="1"/>
</dbReference>
<feature type="coiled-coil region" evidence="6">
    <location>
        <begin position="46"/>
        <end position="73"/>
    </location>
</feature>
<proteinExistence type="predicted"/>
<keyword evidence="9" id="KW-1185">Reference proteome</keyword>
<comment type="caution">
    <text evidence="8">The sequence shown here is derived from an EMBL/GenBank/DDBJ whole genome shotgun (WGS) entry which is preliminary data.</text>
</comment>
<dbReference type="SMART" id="SM00906">
    <property type="entry name" value="Fungal_trans"/>
    <property type="match status" value="1"/>
</dbReference>
<keyword evidence="6" id="KW-0175">Coiled coil</keyword>
<dbReference type="Pfam" id="PF00172">
    <property type="entry name" value="Zn_clus"/>
    <property type="match status" value="1"/>
</dbReference>
<evidence type="ECO:0000313" key="8">
    <source>
        <dbReference type="EMBL" id="VUC31804.1"/>
    </source>
</evidence>
<evidence type="ECO:0000313" key="9">
    <source>
        <dbReference type="Proteomes" id="UP000766486"/>
    </source>
</evidence>
<dbReference type="EMBL" id="CABFNS010000837">
    <property type="protein sequence ID" value="VUC31804.1"/>
    <property type="molecule type" value="Genomic_DNA"/>
</dbReference>
<dbReference type="PANTHER" id="PTHR47338:SF10">
    <property type="entry name" value="TRANSCRIPTION FACTOR DOMAIN-CONTAINING PROTEIN-RELATED"/>
    <property type="match status" value="1"/>
</dbReference>
<dbReference type="PROSITE" id="PS50048">
    <property type="entry name" value="ZN2_CY6_FUNGAL_2"/>
    <property type="match status" value="1"/>
</dbReference>
<sequence length="567" mass="63497">MSHPIAPLSCFQCRDKKLKCDRTAPCCGRCQRLAHPCDYPLARKKVTGKRKQVRELEAKLAELESKLNAVHSSNPLWGAIDGQENEVLVMEDIQDSIGDYVFEDPSSSVQTTSSERSSNHHASSGLAKELSNLYFERQSHCSPMIHRFRYMESLSLPPQSQPPLCLQCIIMALGADASDNYGAMAIPLYERARAYAKMDESDEGSNSISVAHVQCWDLIANYEAQQSMFSKASASFCQSARIAQLLQLHCLDRKSNPSRLDTIEVEEQCRTWWVIFISDRLMCATTGLPAVIYNRDVDTPLPVSDEAFIEGREEETGSLKSSLNMQPSNILSELSARVLVAHVVQQSMEHTSLASQVEASPEKAPAYWDRHRELDNELSLLLARLPNDLRSHQYARNQSAAAVNAQIHTAIMTLHRSRICLLRAEPQKAFTDQSIRHSQERALAGAEEIAHILRMTTDLKTTFKNPILNFSIYLACLVLIEDFLDNNRQQSRDTACFLSSILASVGEKNSVAESLYSQIRDNMVSVGISVPEAQKLQDRPSDIFASKMGQLLTNVAFRLVHKQQLPD</sequence>
<dbReference type="SUPFAM" id="SSF57701">
    <property type="entry name" value="Zn2/Cys6 DNA-binding domain"/>
    <property type="match status" value="1"/>
</dbReference>
<evidence type="ECO:0000256" key="3">
    <source>
        <dbReference type="ARBA" id="ARBA00023015"/>
    </source>
</evidence>
<dbReference type="InterPro" id="IPR007219">
    <property type="entry name" value="XnlR_reg_dom"/>
</dbReference>
<evidence type="ECO:0000256" key="6">
    <source>
        <dbReference type="SAM" id="Coils"/>
    </source>
</evidence>
<feature type="domain" description="Zn(2)-C6 fungal-type" evidence="7">
    <location>
        <begin position="9"/>
        <end position="39"/>
    </location>
</feature>
<evidence type="ECO:0000256" key="1">
    <source>
        <dbReference type="ARBA" id="ARBA00004123"/>
    </source>
</evidence>
<dbReference type="CDD" id="cd00067">
    <property type="entry name" value="GAL4"/>
    <property type="match status" value="1"/>
</dbReference>
<keyword evidence="2" id="KW-0479">Metal-binding</keyword>
<dbReference type="InterPro" id="IPR036864">
    <property type="entry name" value="Zn2-C6_fun-type_DNA-bd_sf"/>
</dbReference>
<name>A0ABY6UKN1_BIOOC</name>
<dbReference type="PANTHER" id="PTHR47338">
    <property type="entry name" value="ZN(II)2CYS6 TRANSCRIPTION FACTOR (EUROFUNG)-RELATED"/>
    <property type="match status" value="1"/>
</dbReference>
<accession>A0ABY6UKN1</accession>
<evidence type="ECO:0000256" key="2">
    <source>
        <dbReference type="ARBA" id="ARBA00022723"/>
    </source>
</evidence>
<protein>
    <recommendedName>
        <fullName evidence="7">Zn(2)-C6 fungal-type domain-containing protein</fullName>
    </recommendedName>
</protein>
<reference evidence="8 9" key="1">
    <citation type="submission" date="2019-06" db="EMBL/GenBank/DDBJ databases">
        <authorList>
            <person name="Broberg M."/>
        </authorList>
    </citation>
    <scope>NUCLEOTIDE SEQUENCE [LARGE SCALE GENOMIC DNA]</scope>
</reference>
<dbReference type="Gene3D" id="4.10.240.10">
    <property type="entry name" value="Zn(2)-C6 fungal-type DNA-binding domain"/>
    <property type="match status" value="1"/>
</dbReference>